<gene>
    <name evidence="2" type="ORF">KGQ19_33800</name>
</gene>
<accession>A0ABS5L0Z1</accession>
<dbReference type="SMART" id="SM00882">
    <property type="entry name" value="CoA_trans"/>
    <property type="match status" value="1"/>
</dbReference>
<dbReference type="Pfam" id="PF01144">
    <property type="entry name" value="CoA_trans"/>
    <property type="match status" value="1"/>
</dbReference>
<dbReference type="InterPro" id="IPR004165">
    <property type="entry name" value="CoA_trans_fam_I"/>
</dbReference>
<keyword evidence="3" id="KW-1185">Reference proteome</keyword>
<organism evidence="2 3">
    <name type="scientific">Catenulispora pinistramenti</name>
    <dbReference type="NCBI Taxonomy" id="2705254"/>
    <lineage>
        <taxon>Bacteria</taxon>
        <taxon>Bacillati</taxon>
        <taxon>Actinomycetota</taxon>
        <taxon>Actinomycetes</taxon>
        <taxon>Catenulisporales</taxon>
        <taxon>Catenulisporaceae</taxon>
        <taxon>Catenulispora</taxon>
    </lineage>
</organism>
<protein>
    <submittedName>
        <fullName evidence="2">CoA transferase subunit A</fullName>
    </submittedName>
</protein>
<dbReference type="Gene3D" id="3.40.1080.10">
    <property type="entry name" value="Glutaconate Coenzyme A-transferase"/>
    <property type="match status" value="1"/>
</dbReference>
<comment type="similarity">
    <text evidence="1">Belongs to the 3-oxoacid CoA-transferase subunit B family.</text>
</comment>
<keyword evidence="2" id="KW-0808">Transferase</keyword>
<dbReference type="PANTHER" id="PTHR43293:SF3">
    <property type="entry name" value="CHOLESTEROL RING-CLEAVING HYDROLASE IPDB SUBUNIT"/>
    <property type="match status" value="1"/>
</dbReference>
<proteinExistence type="inferred from homology"/>
<dbReference type="GO" id="GO:0016740">
    <property type="term" value="F:transferase activity"/>
    <property type="evidence" value="ECO:0007669"/>
    <property type="project" value="UniProtKB-KW"/>
</dbReference>
<evidence type="ECO:0000256" key="1">
    <source>
        <dbReference type="ARBA" id="ARBA00007047"/>
    </source>
</evidence>
<dbReference type="Proteomes" id="UP000730482">
    <property type="component" value="Unassembled WGS sequence"/>
</dbReference>
<sequence>MAVGVHQLLNPMRQARVMTAAEAVQAFVEPGAVLGLGGQNINRCPMALVHEVVRQDIGELTVVGCNLSLPLDHLVAAGLVVRTEQGSGNLEKFGTLFSWRRAVEANRIAVRDYSHLSMASRFLAGAMGLPFMPVRSLLGSSVLERLVAEDEAVVIADHWSGEPVVLVRACTPDVSLIHANAADTDGNVVIDGVTSHEVDMVRASRHVIVSVEQVLPAGAFDDQPERVTISGAYISAVVEQPWGAWPTSVYRKYDYYESEIDGYQRRAKAGDEGPRAFLAENVAAHADFDAYLAATDPGGSARTAMAEQMRSLL</sequence>
<comment type="caution">
    <text evidence="2">The sequence shown here is derived from an EMBL/GenBank/DDBJ whole genome shotgun (WGS) entry which is preliminary data.</text>
</comment>
<dbReference type="InterPro" id="IPR037171">
    <property type="entry name" value="NagB/RpiA_transferase-like"/>
</dbReference>
<dbReference type="EMBL" id="JAAFYZ010000158">
    <property type="protein sequence ID" value="MBS2551849.1"/>
    <property type="molecule type" value="Genomic_DNA"/>
</dbReference>
<dbReference type="Gene3D" id="3.30.30.40">
    <property type="match status" value="1"/>
</dbReference>
<dbReference type="PANTHER" id="PTHR43293">
    <property type="entry name" value="ACETATE COA-TRANSFERASE YDIF"/>
    <property type="match status" value="1"/>
</dbReference>
<evidence type="ECO:0000313" key="3">
    <source>
        <dbReference type="Proteomes" id="UP000730482"/>
    </source>
</evidence>
<reference evidence="2 3" key="1">
    <citation type="submission" date="2020-02" db="EMBL/GenBank/DDBJ databases">
        <title>Acidophilic actinobacteria isolated from forest soil.</title>
        <authorList>
            <person name="Golinska P."/>
        </authorList>
    </citation>
    <scope>NUCLEOTIDE SEQUENCE [LARGE SCALE GENOMIC DNA]</scope>
    <source>
        <strain evidence="2 3">NL8</strain>
    </source>
</reference>
<evidence type="ECO:0000313" key="2">
    <source>
        <dbReference type="EMBL" id="MBS2551849.1"/>
    </source>
</evidence>
<name>A0ABS5L0Z1_9ACTN</name>
<dbReference type="SUPFAM" id="SSF100950">
    <property type="entry name" value="NagB/RpiA/CoA transferase-like"/>
    <property type="match status" value="1"/>
</dbReference>